<dbReference type="Proteomes" id="UP000748531">
    <property type="component" value="Unassembled WGS sequence"/>
</dbReference>
<accession>A0A8J4T1P1</accession>
<comment type="caution">
    <text evidence="1">The sequence shown here is derived from an EMBL/GenBank/DDBJ whole genome shotgun (WGS) entry which is preliminary data.</text>
</comment>
<keyword evidence="2" id="KW-1185">Reference proteome</keyword>
<reference evidence="1" key="1">
    <citation type="submission" date="2019-05" db="EMBL/GenBank/DDBJ databases">
        <title>Annotation for the trematode Paragonimus heterotremus.</title>
        <authorList>
            <person name="Choi Y.-J."/>
        </authorList>
    </citation>
    <scope>NUCLEOTIDE SEQUENCE</scope>
    <source>
        <strain evidence="1">LC</strain>
    </source>
</reference>
<dbReference type="EMBL" id="LUCH01008208">
    <property type="protein sequence ID" value="KAF5396403.1"/>
    <property type="molecule type" value="Genomic_DNA"/>
</dbReference>
<evidence type="ECO:0000313" key="1">
    <source>
        <dbReference type="EMBL" id="KAF5396403.1"/>
    </source>
</evidence>
<proteinExistence type="predicted"/>
<gene>
    <name evidence="1" type="ORF">PHET_10385</name>
</gene>
<sequence>MFTSTTVLSTLFSKLFPFSDPYLDSSDLIVYLIIATSCITCTEQITCIIDN</sequence>
<evidence type="ECO:0000313" key="2">
    <source>
        <dbReference type="Proteomes" id="UP000748531"/>
    </source>
</evidence>
<organism evidence="1 2">
    <name type="scientific">Paragonimus heterotremus</name>
    <dbReference type="NCBI Taxonomy" id="100268"/>
    <lineage>
        <taxon>Eukaryota</taxon>
        <taxon>Metazoa</taxon>
        <taxon>Spiralia</taxon>
        <taxon>Lophotrochozoa</taxon>
        <taxon>Platyhelminthes</taxon>
        <taxon>Trematoda</taxon>
        <taxon>Digenea</taxon>
        <taxon>Plagiorchiida</taxon>
        <taxon>Troglotremata</taxon>
        <taxon>Troglotrematidae</taxon>
        <taxon>Paragonimus</taxon>
    </lineage>
</organism>
<name>A0A8J4T1P1_9TREM</name>
<dbReference type="AlphaFoldDB" id="A0A8J4T1P1"/>
<protein>
    <submittedName>
        <fullName evidence="1">Uncharacterized protein</fullName>
    </submittedName>
</protein>